<proteinExistence type="inferred from homology"/>
<keyword evidence="8" id="KW-1185">Reference proteome</keyword>
<keyword evidence="4 6" id="KW-0964">Secreted</keyword>
<evidence type="ECO:0000256" key="3">
    <source>
        <dbReference type="ARBA" id="ARBA00022471"/>
    </source>
</evidence>
<dbReference type="PANTHER" id="PTHR31232:SF168">
    <property type="entry name" value="S-PROTEIN HOMOLOG 24-RELATED"/>
    <property type="match status" value="1"/>
</dbReference>
<accession>A0AAW1W636</accession>
<comment type="caution">
    <text evidence="7">The sequence shown here is derived from an EMBL/GenBank/DDBJ whole genome shotgun (WGS) entry which is preliminary data.</text>
</comment>
<dbReference type="PANTHER" id="PTHR31232">
    <property type="match status" value="1"/>
</dbReference>
<reference evidence="7 8" key="1">
    <citation type="journal article" date="2023" name="G3 (Bethesda)">
        <title>A chromosome-length genome assembly and annotation of blackberry (Rubus argutus, cv. 'Hillquist').</title>
        <authorList>
            <person name="Bruna T."/>
            <person name="Aryal R."/>
            <person name="Dudchenko O."/>
            <person name="Sargent D.J."/>
            <person name="Mead D."/>
            <person name="Buti M."/>
            <person name="Cavallini A."/>
            <person name="Hytonen T."/>
            <person name="Andres J."/>
            <person name="Pham M."/>
            <person name="Weisz D."/>
            <person name="Mascagni F."/>
            <person name="Usai G."/>
            <person name="Natali L."/>
            <person name="Bassil N."/>
            <person name="Fernandez G.E."/>
            <person name="Lomsadze A."/>
            <person name="Armour M."/>
            <person name="Olukolu B."/>
            <person name="Poorten T."/>
            <person name="Britton C."/>
            <person name="Davik J."/>
            <person name="Ashrafi H."/>
            <person name="Aiden E.L."/>
            <person name="Borodovsky M."/>
            <person name="Worthington M."/>
        </authorList>
    </citation>
    <scope>NUCLEOTIDE SEQUENCE [LARGE SCALE GENOMIC DNA]</scope>
    <source>
        <strain evidence="7">PI 553951</strain>
    </source>
</reference>
<gene>
    <name evidence="7" type="ORF">M0R45_027882</name>
</gene>
<evidence type="ECO:0000256" key="6">
    <source>
        <dbReference type="RuleBase" id="RU367044"/>
    </source>
</evidence>
<dbReference type="Proteomes" id="UP001457282">
    <property type="component" value="Unassembled WGS sequence"/>
</dbReference>
<evidence type="ECO:0000256" key="2">
    <source>
        <dbReference type="ARBA" id="ARBA00005581"/>
    </source>
</evidence>
<evidence type="ECO:0000313" key="8">
    <source>
        <dbReference type="Proteomes" id="UP001457282"/>
    </source>
</evidence>
<dbReference type="GO" id="GO:0060320">
    <property type="term" value="P:rejection of self pollen"/>
    <property type="evidence" value="ECO:0007669"/>
    <property type="project" value="UniProtKB-KW"/>
</dbReference>
<dbReference type="AlphaFoldDB" id="A0AAW1W636"/>
<organism evidence="7 8">
    <name type="scientific">Rubus argutus</name>
    <name type="common">Southern blackberry</name>
    <dbReference type="NCBI Taxonomy" id="59490"/>
    <lineage>
        <taxon>Eukaryota</taxon>
        <taxon>Viridiplantae</taxon>
        <taxon>Streptophyta</taxon>
        <taxon>Embryophyta</taxon>
        <taxon>Tracheophyta</taxon>
        <taxon>Spermatophyta</taxon>
        <taxon>Magnoliopsida</taxon>
        <taxon>eudicotyledons</taxon>
        <taxon>Gunneridae</taxon>
        <taxon>Pentapetalae</taxon>
        <taxon>rosids</taxon>
        <taxon>fabids</taxon>
        <taxon>Rosales</taxon>
        <taxon>Rosaceae</taxon>
        <taxon>Rosoideae</taxon>
        <taxon>Rosoideae incertae sedis</taxon>
        <taxon>Rubus</taxon>
    </lineage>
</organism>
<dbReference type="GO" id="GO:0005576">
    <property type="term" value="C:extracellular region"/>
    <property type="evidence" value="ECO:0007669"/>
    <property type="project" value="UniProtKB-SubCell"/>
</dbReference>
<feature type="chain" id="PRO_5043096594" description="S-protein homolog" evidence="6">
    <location>
        <begin position="30"/>
        <end position="149"/>
    </location>
</feature>
<feature type="signal peptide" evidence="6">
    <location>
        <begin position="1"/>
        <end position="29"/>
    </location>
</feature>
<sequence>MKLTCSSKAIWQLYCVVLLLALTFGSSIAWWPNQPLKKNFVRIINNLNNGETLNFRCQSKDDDLGVRSLAINEQFEFGFRVNLFGRTLYFCNLWYLNKHAVFDAFKPTMDFKAECGGSHHCIWTAKEDGIYLLNVSTNENIMKYVWENN</sequence>
<evidence type="ECO:0000256" key="5">
    <source>
        <dbReference type="ARBA" id="ARBA00022729"/>
    </source>
</evidence>
<comment type="similarity">
    <text evidence="2 6">Belongs to the plant self-incompatibility (S1) protein family.</text>
</comment>
<keyword evidence="5 6" id="KW-0732">Signal</keyword>
<evidence type="ECO:0000313" key="7">
    <source>
        <dbReference type="EMBL" id="KAK9919273.1"/>
    </source>
</evidence>
<evidence type="ECO:0000256" key="1">
    <source>
        <dbReference type="ARBA" id="ARBA00004613"/>
    </source>
</evidence>
<evidence type="ECO:0000256" key="4">
    <source>
        <dbReference type="ARBA" id="ARBA00022525"/>
    </source>
</evidence>
<dbReference type="InterPro" id="IPR010264">
    <property type="entry name" value="Self-incomp_S1"/>
</dbReference>
<dbReference type="Pfam" id="PF05938">
    <property type="entry name" value="Self-incomp_S1"/>
    <property type="match status" value="1"/>
</dbReference>
<protein>
    <recommendedName>
        <fullName evidence="6">S-protein homolog</fullName>
    </recommendedName>
</protein>
<keyword evidence="3 6" id="KW-0713">Self-incompatibility</keyword>
<comment type="subcellular location">
    <subcellularLocation>
        <location evidence="1 6">Secreted</location>
    </subcellularLocation>
</comment>
<name>A0AAW1W636_RUBAR</name>
<dbReference type="EMBL" id="JBEDUW010000006">
    <property type="protein sequence ID" value="KAK9919273.1"/>
    <property type="molecule type" value="Genomic_DNA"/>
</dbReference>